<accession>A0A498H0F2</accession>
<comment type="caution">
    <text evidence="2">The sequence shown here is derived from an EMBL/GenBank/DDBJ whole genome shotgun (WGS) entry which is preliminary data.</text>
</comment>
<feature type="compositionally biased region" description="Polar residues" evidence="1">
    <location>
        <begin position="220"/>
        <end position="238"/>
    </location>
</feature>
<sequence length="260" mass="26495">MTRTALIFLLAIALVSVTAASEIVIESDGDQQYLTFVASDSTKIAGYNIQLNYSADTSILDVEALPPYTGVFGIRNDEGWTRIVGFTGGDTYSARLARFTYAGKGNFSIVVYELYDSDLNDVAVSNTIGAMPDATGSPTPTVPAYQPETGYVPPTGTASGSTSTATGGSTGSGVTGNPAPAPSGTPEPSSTVIPAASPALTEGSTPLPTPSPSLAPAVSAETTAKSTEPQTTPRSPSSPLLVISGVIIAAICLAKIRKLI</sequence>
<reference evidence="2 3" key="1">
    <citation type="journal article" date="2015" name="Int. J. Syst. Evol. Microbiol.">
        <title>Methanoculleus taiwanensis sp. nov., a methanogen isolated from deep marine sediment at the deformation front area near Taiwan.</title>
        <authorList>
            <person name="Weng C.Y."/>
            <person name="Chen S.C."/>
            <person name="Lai M.C."/>
            <person name="Wu S.Y."/>
            <person name="Lin S."/>
            <person name="Yang T.F."/>
            <person name="Chen P.C."/>
        </authorList>
    </citation>
    <scope>NUCLEOTIDE SEQUENCE [LARGE SCALE GENOMIC DNA]</scope>
    <source>
        <strain evidence="2 3">CYW4</strain>
    </source>
</reference>
<protein>
    <submittedName>
        <fullName evidence="2">Uncharacterized protein</fullName>
    </submittedName>
</protein>
<evidence type="ECO:0000313" key="2">
    <source>
        <dbReference type="EMBL" id="RXE56098.1"/>
    </source>
</evidence>
<dbReference type="EMBL" id="LHQS01000002">
    <property type="protein sequence ID" value="RXE56098.1"/>
    <property type="molecule type" value="Genomic_DNA"/>
</dbReference>
<evidence type="ECO:0000313" key="3">
    <source>
        <dbReference type="Proteomes" id="UP000290932"/>
    </source>
</evidence>
<feature type="compositionally biased region" description="Low complexity" evidence="1">
    <location>
        <begin position="155"/>
        <end position="167"/>
    </location>
</feature>
<gene>
    <name evidence="2" type="ORF">ABH15_07920</name>
</gene>
<dbReference type="Proteomes" id="UP000290932">
    <property type="component" value="Unassembled WGS sequence"/>
</dbReference>
<keyword evidence="3" id="KW-1185">Reference proteome</keyword>
<dbReference type="RefSeq" id="WP_164913674.1">
    <property type="nucleotide sequence ID" value="NZ_LHQS01000002.1"/>
</dbReference>
<evidence type="ECO:0000256" key="1">
    <source>
        <dbReference type="SAM" id="MobiDB-lite"/>
    </source>
</evidence>
<feature type="region of interest" description="Disordered" evidence="1">
    <location>
        <begin position="131"/>
        <end position="239"/>
    </location>
</feature>
<name>A0A498H0F2_9EURY</name>
<dbReference type="AlphaFoldDB" id="A0A498H0F2"/>
<organism evidence="2 3">
    <name type="scientific">Methanoculleus taiwanensis</name>
    <dbReference type="NCBI Taxonomy" id="1550565"/>
    <lineage>
        <taxon>Archaea</taxon>
        <taxon>Methanobacteriati</taxon>
        <taxon>Methanobacteriota</taxon>
        <taxon>Stenosarchaea group</taxon>
        <taxon>Methanomicrobia</taxon>
        <taxon>Methanomicrobiales</taxon>
        <taxon>Methanomicrobiaceae</taxon>
        <taxon>Methanoculleus</taxon>
    </lineage>
</organism>
<proteinExistence type="predicted"/>